<protein>
    <submittedName>
        <fullName evidence="1">Sugar ABC transporter substrate-binding protein</fullName>
    </submittedName>
</protein>
<evidence type="ECO:0000313" key="2">
    <source>
        <dbReference type="Proteomes" id="UP000733379"/>
    </source>
</evidence>
<dbReference type="EMBL" id="JAHKNI010000009">
    <property type="protein sequence ID" value="MBU3065055.1"/>
    <property type="molecule type" value="Genomic_DNA"/>
</dbReference>
<dbReference type="PANTHER" id="PTHR43649:SF12">
    <property type="entry name" value="DIACETYLCHITOBIOSE BINDING PROTEIN DASA"/>
    <property type="match status" value="1"/>
</dbReference>
<dbReference type="SUPFAM" id="SSF53850">
    <property type="entry name" value="Periplasmic binding protein-like II"/>
    <property type="match status" value="1"/>
</dbReference>
<dbReference type="Pfam" id="PF01547">
    <property type="entry name" value="SBP_bac_1"/>
    <property type="match status" value="1"/>
</dbReference>
<gene>
    <name evidence="1" type="ORF">KO481_26430</name>
</gene>
<evidence type="ECO:0000313" key="1">
    <source>
        <dbReference type="EMBL" id="MBU3065055.1"/>
    </source>
</evidence>
<dbReference type="PANTHER" id="PTHR43649">
    <property type="entry name" value="ARABINOSE-BINDING PROTEIN-RELATED"/>
    <property type="match status" value="1"/>
</dbReference>
<dbReference type="Proteomes" id="UP000733379">
    <property type="component" value="Unassembled WGS sequence"/>
</dbReference>
<keyword evidence="2" id="KW-1185">Reference proteome</keyword>
<dbReference type="CDD" id="cd13585">
    <property type="entry name" value="PBP2_TMBP_like"/>
    <property type="match status" value="1"/>
</dbReference>
<organism evidence="1 2">
    <name type="scientific">Nocardia albiluteola</name>
    <dbReference type="NCBI Taxonomy" id="2842303"/>
    <lineage>
        <taxon>Bacteria</taxon>
        <taxon>Bacillati</taxon>
        <taxon>Actinomycetota</taxon>
        <taxon>Actinomycetes</taxon>
        <taxon>Mycobacteriales</taxon>
        <taxon>Nocardiaceae</taxon>
        <taxon>Nocardia</taxon>
    </lineage>
</organism>
<sequence length="468" mass="50807">MKIRPSGIKPRNKNGPLRRRGRVKSLAALAVTGVLTLTGCAGAGSFTSGGGRTVTIAMVSNSQMQDAISLSGEFERANPGIKLKFVSLSENEARAKITSSVATGGGEFDVVMISNYETPQWAADGWLTDLSPYQARSPGYDPQDFISSLRSSLSYKGDMYSVPFYGESSFLMYRKDLFQQAGLTMPDQPTWDQVAQFAQKLNDPAHGHSGICLRGNPGWGESLAPLDTVVNTFGGRWFDQNWHAQLTSPEVKKAWNFYVNLVHNYGEPGAATSGFSECATQLSQGDTAMWYDATSAVGVLEDPASSKVVGKIGYALAPIEQKPNSGWLYTWSLGIPKTSHNPDAAWKFISWMTSKEYIKHVGEKLGWSHVPPGSRNSTYQIPGYAAASKAYGPVTLQAMSTVDPEHPTLQPVPYTGIQFLAIPEFQDLGTRVSQQLSAAIAGRESVQTALEQSQQYAETVGKSYRGNQ</sequence>
<dbReference type="RefSeq" id="WP_215920809.1">
    <property type="nucleotide sequence ID" value="NZ_JAHKNI010000009.1"/>
</dbReference>
<comment type="caution">
    <text evidence="1">The sequence shown here is derived from an EMBL/GenBank/DDBJ whole genome shotgun (WGS) entry which is preliminary data.</text>
</comment>
<reference evidence="1 2" key="1">
    <citation type="submission" date="2021-06" db="EMBL/GenBank/DDBJ databases">
        <title>Actinomycetes sequencing.</title>
        <authorList>
            <person name="Shan Q."/>
        </authorList>
    </citation>
    <scope>NUCLEOTIDE SEQUENCE [LARGE SCALE GENOMIC DNA]</scope>
    <source>
        <strain evidence="1 2">NEAU-G5</strain>
    </source>
</reference>
<dbReference type="Gene3D" id="3.40.190.10">
    <property type="entry name" value="Periplasmic binding protein-like II"/>
    <property type="match status" value="2"/>
</dbReference>
<dbReference type="InterPro" id="IPR050490">
    <property type="entry name" value="Bact_solute-bd_prot1"/>
</dbReference>
<proteinExistence type="predicted"/>
<accession>A0ABS6B5K2</accession>
<name>A0ABS6B5K2_9NOCA</name>
<dbReference type="InterPro" id="IPR006059">
    <property type="entry name" value="SBP"/>
</dbReference>